<dbReference type="Proteomes" id="UP000789901">
    <property type="component" value="Unassembled WGS sequence"/>
</dbReference>
<name>A0ABM8W0M1_GIGMA</name>
<keyword evidence="3" id="KW-1185">Reference proteome</keyword>
<proteinExistence type="predicted"/>
<dbReference type="EMBL" id="CAJVQB010000536">
    <property type="protein sequence ID" value="CAG8494442.1"/>
    <property type="molecule type" value="Genomic_DNA"/>
</dbReference>
<evidence type="ECO:0000313" key="2">
    <source>
        <dbReference type="EMBL" id="CAG8494442.1"/>
    </source>
</evidence>
<reference evidence="2 3" key="1">
    <citation type="submission" date="2021-06" db="EMBL/GenBank/DDBJ databases">
        <authorList>
            <person name="Kallberg Y."/>
            <person name="Tangrot J."/>
            <person name="Rosling A."/>
        </authorList>
    </citation>
    <scope>NUCLEOTIDE SEQUENCE [LARGE SCALE GENOMIC DNA]</scope>
    <source>
        <strain evidence="2 3">120-4 pot B 10/14</strain>
    </source>
</reference>
<comment type="caution">
    <text evidence="2">The sequence shown here is derived from an EMBL/GenBank/DDBJ whole genome shotgun (WGS) entry which is preliminary data.</text>
</comment>
<feature type="region of interest" description="Disordered" evidence="1">
    <location>
        <begin position="267"/>
        <end position="289"/>
    </location>
</feature>
<accession>A0ABM8W0M1</accession>
<evidence type="ECO:0000256" key="1">
    <source>
        <dbReference type="SAM" id="MobiDB-lite"/>
    </source>
</evidence>
<feature type="compositionally biased region" description="Basic and acidic residues" evidence="1">
    <location>
        <begin position="267"/>
        <end position="283"/>
    </location>
</feature>
<gene>
    <name evidence="2" type="ORF">GMARGA_LOCUS1884</name>
</gene>
<protein>
    <submittedName>
        <fullName evidence="2">23930_t:CDS:1</fullName>
    </submittedName>
</protein>
<evidence type="ECO:0000313" key="3">
    <source>
        <dbReference type="Proteomes" id="UP000789901"/>
    </source>
</evidence>
<sequence>MEKLASALAKGRPICTKARDDQYISEYENQVCIKKDELTRDTFNFEDLMNCCEKDQTNMKRKNKQPIGIVSKRFARTQAYTHGYIIKLEGRYVDGRVKFTIESDDFNLPGDLNDFINGKFNIKFVEVYLKINVDMSKILGGVICDHLDDNVFWVYNKYWEGDLPSCFLYPDNLTKIDKKLREKITRNMNKNFQENSFNENVQGENIFNENALEDNSLNENISECSFNENALEDNSLNENISECSFNKNALEDNFSLNENVSEGKNKLEANEESDLDKHADKKNKTTMFS</sequence>
<organism evidence="2 3">
    <name type="scientific">Gigaspora margarita</name>
    <dbReference type="NCBI Taxonomy" id="4874"/>
    <lineage>
        <taxon>Eukaryota</taxon>
        <taxon>Fungi</taxon>
        <taxon>Fungi incertae sedis</taxon>
        <taxon>Mucoromycota</taxon>
        <taxon>Glomeromycotina</taxon>
        <taxon>Glomeromycetes</taxon>
        <taxon>Diversisporales</taxon>
        <taxon>Gigasporaceae</taxon>
        <taxon>Gigaspora</taxon>
    </lineage>
</organism>